<sequence>MIEKMQGSRMDEQRCSFPPPLKTEEDYIPYPSVHEVLGREGPFPLILLPQFGGYWIEGTNHEITSIPETEPLQSPTTKVKLECNLTARIYRKHFLGKEHFNYYSLDTALGHLVFSLKYDVIGDQEHLRLLLRTKCRTYHDVIPISCLTEFPNVVQMAKLVCEDVNVDRFYPVLYPKASRLIVTFDEHVISNNFKFGVIYQKLGQTSEEELFSTNEESPAFVEFLEFLGQKVKLQDFKGFRGGLDVTHGQTGTESVYCNFRNKEIMFHVSTKLPYTEGDAQQLQRKRHIGNDIVAVVFQDENTPFVPDMIASNFLHAYVVVQAEGGGPDGPLYKVSVTARDDVPFFGPPLPDPAVFRKGPEFQEFLLTKLINAEYACYKAEKFAKLEERTRAALLETLYEELHIHSQSMMGLGGDEDKMENGSGGGGFFESFKRVIRSRSQSMDAMGLSNKKPNTVSTSHSGSFAPNNPDLAKAAGISLLIPGKSASRFGRRGSAIGIGTVEEVVVRGAAGSGGCLHALFSARSQDGGHIGDVAPLPPGQAPGRAGWSGGSSDGTQHLLWGLSLIVPGKSPTRKKSGPFGSRRSSAIGIENIQEVQEKRESPPAGQKTPDSGHVSQEPKSENSSTQSSPEMPTTKNRAETAAQRAEALKDFSRSSSSASSFASVVEETEGVDGEDTGLESVSSSGTPHKRDSFIYSTWLEDSVSTTSGGSSPGPSRSPHPDAGKLGDPACPEIKIQLEASEQHMPQLGC</sequence>
<keyword evidence="1 3" id="KW-0343">GTPase activation</keyword>
<dbReference type="Ensembl" id="ENSPTRT00000098837.1">
    <property type="protein sequence ID" value="ENSPTRP00000064185.1"/>
    <property type="gene ID" value="ENSPTRG00000000303.6"/>
</dbReference>
<reference evidence="6" key="3">
    <citation type="submission" date="2025-09" db="UniProtKB">
        <authorList>
            <consortium name="Ensembl"/>
        </authorList>
    </citation>
    <scope>IDENTIFICATION</scope>
</reference>
<accession>A0A2J8K4D4</accession>
<dbReference type="AlphaFoldDB" id="A0A2I3RHQ3"/>
<protein>
    <submittedName>
        <fullName evidence="6">RAP1 GTPase activating protein</fullName>
    </submittedName>
</protein>
<feature type="region of interest" description="Disordered" evidence="4">
    <location>
        <begin position="528"/>
        <end position="552"/>
    </location>
</feature>
<dbReference type="EMBL" id="AACZ04069731">
    <property type="status" value="NOT_ANNOTATED_CDS"/>
    <property type="molecule type" value="Genomic_DNA"/>
</dbReference>
<dbReference type="EMBL" id="AC192816">
    <property type="status" value="NOT_ANNOTATED_CDS"/>
    <property type="molecule type" value="Genomic_DNA"/>
</dbReference>
<comment type="function">
    <text evidence="2">GTPase activator for the nuclear Ras-related regulatory protein RAP-1A (KREV-1), converting it to the putatively inactive GDP-bound state.</text>
</comment>
<dbReference type="InterPro" id="IPR000331">
    <property type="entry name" value="Rap/Ran_GAP_dom"/>
</dbReference>
<feature type="compositionally biased region" description="Polar residues" evidence="4">
    <location>
        <begin position="620"/>
        <end position="634"/>
    </location>
</feature>
<dbReference type="PANTHER" id="PTHR15711:SF3">
    <property type="entry name" value="RAP1 GTPASE-ACTIVATING PROTEIN 1"/>
    <property type="match status" value="1"/>
</dbReference>
<dbReference type="CTD" id="5909"/>
<feature type="region of interest" description="Disordered" evidence="4">
    <location>
        <begin position="701"/>
        <end position="731"/>
    </location>
</feature>
<dbReference type="GeneID" id="456601"/>
<evidence type="ECO:0000313" key="8">
    <source>
        <dbReference type="VGNC" id="VGNC:6973"/>
    </source>
</evidence>
<proteinExistence type="predicted"/>
<reference evidence="6 7" key="1">
    <citation type="journal article" date="2005" name="Nature">
        <title>Initial sequence of the chimpanzee genome and comparison with the human genome.</title>
        <authorList>
            <consortium name="Chimpanzee sequencing and analysis consortium"/>
        </authorList>
    </citation>
    <scope>NUCLEOTIDE SEQUENCE [LARGE SCALE GENOMIC DNA]</scope>
</reference>
<dbReference type="GO" id="GO:0002250">
    <property type="term" value="P:adaptive immune response"/>
    <property type="evidence" value="ECO:0007669"/>
    <property type="project" value="UniProtKB-ARBA"/>
</dbReference>
<evidence type="ECO:0000259" key="5">
    <source>
        <dbReference type="PROSITE" id="PS50085"/>
    </source>
</evidence>
<feature type="compositionally biased region" description="Low complexity" evidence="4">
    <location>
        <begin position="652"/>
        <end position="664"/>
    </location>
</feature>
<dbReference type="InterPro" id="IPR035974">
    <property type="entry name" value="Rap/Ran-GAP_sf"/>
</dbReference>
<dbReference type="GO" id="GO:0051056">
    <property type="term" value="P:regulation of small GTPase mediated signal transduction"/>
    <property type="evidence" value="ECO:0007669"/>
    <property type="project" value="InterPro"/>
</dbReference>
<dbReference type="Proteomes" id="UP000002277">
    <property type="component" value="Chromosome 1"/>
</dbReference>
<dbReference type="InterPro" id="IPR003109">
    <property type="entry name" value="GoLoco_motif"/>
</dbReference>
<dbReference type="Pfam" id="PF02188">
    <property type="entry name" value="GoLoco"/>
    <property type="match status" value="1"/>
</dbReference>
<evidence type="ECO:0000313" key="7">
    <source>
        <dbReference type="Proteomes" id="UP000002277"/>
    </source>
</evidence>
<feature type="compositionally biased region" description="Polar residues" evidence="4">
    <location>
        <begin position="450"/>
        <end position="462"/>
    </location>
</feature>
<dbReference type="Bgee" id="ENSPTRG00000000303">
    <property type="expression patterns" value="Expressed in superior frontal gyrus and 15 other cell types or tissues"/>
</dbReference>
<dbReference type="Gene3D" id="3.40.50.11210">
    <property type="entry name" value="Rap/Ran-GAP"/>
    <property type="match status" value="1"/>
</dbReference>
<feature type="region of interest" description="Disordered" evidence="4">
    <location>
        <begin position="1"/>
        <end position="23"/>
    </location>
</feature>
<organism evidence="6 7">
    <name type="scientific">Pan troglodytes</name>
    <name type="common">Chimpanzee</name>
    <dbReference type="NCBI Taxonomy" id="9598"/>
    <lineage>
        <taxon>Eukaryota</taxon>
        <taxon>Metazoa</taxon>
        <taxon>Chordata</taxon>
        <taxon>Craniata</taxon>
        <taxon>Vertebrata</taxon>
        <taxon>Euteleostomi</taxon>
        <taxon>Mammalia</taxon>
        <taxon>Eutheria</taxon>
        <taxon>Euarchontoglires</taxon>
        <taxon>Primates</taxon>
        <taxon>Haplorrhini</taxon>
        <taxon>Catarrhini</taxon>
        <taxon>Hominidae</taxon>
        <taxon>Pan</taxon>
    </lineage>
</organism>
<dbReference type="GO" id="GO:0005096">
    <property type="term" value="F:GTPase activator activity"/>
    <property type="evidence" value="ECO:0007669"/>
    <property type="project" value="UniProtKB-UniRule"/>
</dbReference>
<evidence type="ECO:0000256" key="3">
    <source>
        <dbReference type="PROSITE-ProRule" id="PRU00165"/>
    </source>
</evidence>
<dbReference type="Pfam" id="PF21022">
    <property type="entry name" value="Rap-GAP_dimer"/>
    <property type="match status" value="1"/>
</dbReference>
<feature type="compositionally biased region" description="Acidic residues" evidence="4">
    <location>
        <begin position="665"/>
        <end position="676"/>
    </location>
</feature>
<dbReference type="PROSITE" id="PS50877">
    <property type="entry name" value="GOLOCO"/>
    <property type="match status" value="1"/>
</dbReference>
<evidence type="ECO:0000256" key="1">
    <source>
        <dbReference type="ARBA" id="ARBA00022468"/>
    </source>
</evidence>
<evidence type="ECO:0000256" key="4">
    <source>
        <dbReference type="SAM" id="MobiDB-lite"/>
    </source>
</evidence>
<dbReference type="VGNC" id="VGNC:6973">
    <property type="gene designation" value="RAP1GAP"/>
</dbReference>
<keyword evidence="7" id="KW-1185">Reference proteome</keyword>
<dbReference type="GeneTree" id="ENSGT00940000156138"/>
<dbReference type="PANTHER" id="PTHR15711">
    <property type="entry name" value="RAP GTPASE-ACTIVATING PROTEIN"/>
    <property type="match status" value="1"/>
</dbReference>
<evidence type="ECO:0000256" key="2">
    <source>
        <dbReference type="ARBA" id="ARBA00057316"/>
    </source>
</evidence>
<dbReference type="PROSITE" id="PS50085">
    <property type="entry name" value="RAPGAP"/>
    <property type="match status" value="1"/>
</dbReference>
<feature type="domain" description="Rap-GAP" evidence="5">
    <location>
        <begin position="181"/>
        <end position="397"/>
    </location>
</feature>
<evidence type="ECO:0000313" key="6">
    <source>
        <dbReference type="Ensembl" id="ENSPTRP00000064185.1"/>
    </source>
</evidence>
<gene>
    <name evidence="6 8" type="primary">RAP1GAP</name>
</gene>
<accession>A0A2I3RHQ3</accession>
<dbReference type="Gene3D" id="6.10.140.210">
    <property type="match status" value="1"/>
</dbReference>
<reference evidence="6" key="2">
    <citation type="submission" date="2025-08" db="UniProtKB">
        <authorList>
            <consortium name="Ensembl"/>
        </authorList>
    </citation>
    <scope>IDENTIFICATION</scope>
</reference>
<feature type="compositionally biased region" description="Low complexity" evidence="4">
    <location>
        <begin position="701"/>
        <end position="715"/>
    </location>
</feature>
<feature type="region of interest" description="Disordered" evidence="4">
    <location>
        <begin position="566"/>
        <end position="689"/>
    </location>
</feature>
<dbReference type="SMART" id="SM00390">
    <property type="entry name" value="GoLoco"/>
    <property type="match status" value="1"/>
</dbReference>
<dbReference type="Pfam" id="PF02145">
    <property type="entry name" value="Rap_GAP"/>
    <property type="match status" value="1"/>
</dbReference>
<name>A0A2I3RHQ3_PANTR</name>
<dbReference type="FunFam" id="3.40.50.11210:FF:000003">
    <property type="entry name" value="RAP1 GTPase activating protein 2"/>
    <property type="match status" value="1"/>
</dbReference>
<dbReference type="InterPro" id="IPR050989">
    <property type="entry name" value="Rap1_Ran_GAP"/>
</dbReference>
<dbReference type="SUPFAM" id="SSF111347">
    <property type="entry name" value="Rap/Ran-GAP"/>
    <property type="match status" value="1"/>
</dbReference>
<feature type="region of interest" description="Disordered" evidence="4">
    <location>
        <begin position="442"/>
        <end position="462"/>
    </location>
</feature>